<reference evidence="5 6" key="1">
    <citation type="submission" date="2024-07" db="EMBL/GenBank/DDBJ databases">
        <authorList>
            <person name="Kang M."/>
        </authorList>
    </citation>
    <scope>NUCLEOTIDE SEQUENCE [LARGE SCALE GENOMIC DNA]</scope>
    <source>
        <strain evidence="5 6">DFM31</strain>
    </source>
</reference>
<evidence type="ECO:0000256" key="2">
    <source>
        <dbReference type="ARBA" id="ARBA00022679"/>
    </source>
</evidence>
<dbReference type="SUPFAM" id="SSF53335">
    <property type="entry name" value="S-adenosyl-L-methionine-dependent methyltransferases"/>
    <property type="match status" value="1"/>
</dbReference>
<evidence type="ECO:0000313" key="6">
    <source>
        <dbReference type="Proteomes" id="UP001553161"/>
    </source>
</evidence>
<dbReference type="GO" id="GO:0016757">
    <property type="term" value="F:glycosyltransferase activity"/>
    <property type="evidence" value="ECO:0007669"/>
    <property type="project" value="UniProtKB-KW"/>
</dbReference>
<dbReference type="PANTHER" id="PTHR22916">
    <property type="entry name" value="GLYCOSYLTRANSFERASE"/>
    <property type="match status" value="1"/>
</dbReference>
<dbReference type="Gene3D" id="3.40.50.150">
    <property type="entry name" value="Vaccinia Virus protein VP39"/>
    <property type="match status" value="1"/>
</dbReference>
<dbReference type="CDD" id="cd00761">
    <property type="entry name" value="Glyco_tranf_GTA_type"/>
    <property type="match status" value="1"/>
</dbReference>
<dbReference type="EC" id="2.4.-.-" evidence="5"/>
<dbReference type="InterPro" id="IPR001173">
    <property type="entry name" value="Glyco_trans_2-like"/>
</dbReference>
<feature type="domain" description="Glycosyltransferase 2-like" evidence="4">
    <location>
        <begin position="421"/>
        <end position="544"/>
    </location>
</feature>
<evidence type="ECO:0000259" key="4">
    <source>
        <dbReference type="Pfam" id="PF00535"/>
    </source>
</evidence>
<dbReference type="InterPro" id="IPR029063">
    <property type="entry name" value="SAM-dependent_MTases_sf"/>
</dbReference>
<keyword evidence="2 5" id="KW-0808">Transferase</keyword>
<keyword evidence="1 5" id="KW-0328">Glycosyltransferase</keyword>
<dbReference type="SUPFAM" id="SSF53448">
    <property type="entry name" value="Nucleotide-diphospho-sugar transferases"/>
    <property type="match status" value="1"/>
</dbReference>
<feature type="region of interest" description="Disordered" evidence="3">
    <location>
        <begin position="388"/>
        <end position="409"/>
    </location>
</feature>
<sequence>MTDTPLPVTVRFEITQGGGDLYLATVSITALRRFLTGNLTRIEVVIPDPDLREDAQKNWPLVQDPLVRLVAATSSDADAEGITLVGAPIVMLTRPVTLDAGFVIEAGGRRLTCDVAGAARGETPDGVHSLPRLLGPSGQIQPGQFPDLDAQEIADLSAEIRHLHHNGYFWDYRYRNNPDLGSGVGSRGVFQGIKRELLNRNVVAPGLSVVDIGCGDLEVVRALNFNRYIGVDEAPRALELGRQKRPDWEFRQAPLDVSGGPVAEAALCFEVLIHAPSAQAADRLIDTLARAASKRIVISGYDHPVPQSPIVYFHAPLKDMLWALEGWQPPVLIARYENLSVYAVDREGSDLPPPVAFEPRDLEPFTWDMLGTLGHKLDGLTAQMSRLTQEVSGPAPEQPQPDPGAEAPKAPVIAKGAPLISVVVTCYNEAAHIDALATALRAQTETGFEVHFLDDGSQDGTVDILQAHAAQDQRLVITQDGRNLGPSARRNEGMAAARGRYLYFADGDDLVEPQALDRLLSLMLGTDAEVSRGAHLFCTPEGKQQLNQMDQYHQPEAYGIGYAQMPSLVFLYTVWNTLIDRHLLVRHDLRFDSALRLGEDRLFLQQVFAAARGISLTKDATYRWIRQTEGGTHLSFSRSVEERLASVAAYLDGVAALKGAGPRHLAYAHAAMFWEIYTRLIETGELDTLTPEARQSLAGIAGKLDFPEDLLGDRCIKGWAERREPRAREVFRQLRRNGGF</sequence>
<dbReference type="Gene3D" id="3.90.550.10">
    <property type="entry name" value="Spore Coat Polysaccharide Biosynthesis Protein SpsA, Chain A"/>
    <property type="match status" value="1"/>
</dbReference>
<evidence type="ECO:0000256" key="1">
    <source>
        <dbReference type="ARBA" id="ARBA00022676"/>
    </source>
</evidence>
<evidence type="ECO:0000256" key="3">
    <source>
        <dbReference type="SAM" id="MobiDB-lite"/>
    </source>
</evidence>
<evidence type="ECO:0000313" key="5">
    <source>
        <dbReference type="EMBL" id="MEV8465318.1"/>
    </source>
</evidence>
<proteinExistence type="predicted"/>
<organism evidence="5 6">
    <name type="scientific">Meridianimarinicoccus marinus</name>
    <dbReference type="NCBI Taxonomy" id="3231483"/>
    <lineage>
        <taxon>Bacteria</taxon>
        <taxon>Pseudomonadati</taxon>
        <taxon>Pseudomonadota</taxon>
        <taxon>Alphaproteobacteria</taxon>
        <taxon>Rhodobacterales</taxon>
        <taxon>Paracoccaceae</taxon>
        <taxon>Meridianimarinicoccus</taxon>
    </lineage>
</organism>
<dbReference type="InterPro" id="IPR029044">
    <property type="entry name" value="Nucleotide-diphossugar_trans"/>
</dbReference>
<dbReference type="RefSeq" id="WP_366190724.1">
    <property type="nucleotide sequence ID" value="NZ_JBFBVU010000001.1"/>
</dbReference>
<protein>
    <submittedName>
        <fullName evidence="5">Glycosyltransferase</fullName>
        <ecNumber evidence="5">2.4.-.-</ecNumber>
    </submittedName>
</protein>
<accession>A0ABV3L1A6</accession>
<dbReference type="PANTHER" id="PTHR22916:SF51">
    <property type="entry name" value="GLYCOSYLTRANSFERASE EPSH-RELATED"/>
    <property type="match status" value="1"/>
</dbReference>
<dbReference type="Proteomes" id="UP001553161">
    <property type="component" value="Unassembled WGS sequence"/>
</dbReference>
<dbReference type="Pfam" id="PF00535">
    <property type="entry name" value="Glycos_transf_2"/>
    <property type="match status" value="1"/>
</dbReference>
<comment type="caution">
    <text evidence="5">The sequence shown here is derived from an EMBL/GenBank/DDBJ whole genome shotgun (WGS) entry which is preliminary data.</text>
</comment>
<name>A0ABV3L1A6_9RHOB</name>
<dbReference type="EMBL" id="JBFBVU010000001">
    <property type="protein sequence ID" value="MEV8465318.1"/>
    <property type="molecule type" value="Genomic_DNA"/>
</dbReference>
<gene>
    <name evidence="5" type="ORF">AB0T83_00800</name>
</gene>
<keyword evidence="6" id="KW-1185">Reference proteome</keyword>